<organism evidence="3 4">
    <name type="scientific">Littorina saxatilis</name>
    <dbReference type="NCBI Taxonomy" id="31220"/>
    <lineage>
        <taxon>Eukaryota</taxon>
        <taxon>Metazoa</taxon>
        <taxon>Spiralia</taxon>
        <taxon>Lophotrochozoa</taxon>
        <taxon>Mollusca</taxon>
        <taxon>Gastropoda</taxon>
        <taxon>Caenogastropoda</taxon>
        <taxon>Littorinimorpha</taxon>
        <taxon>Littorinoidea</taxon>
        <taxon>Littorinidae</taxon>
        <taxon>Littorina</taxon>
    </lineage>
</organism>
<feature type="compositionally biased region" description="Polar residues" evidence="1">
    <location>
        <begin position="1240"/>
        <end position="1279"/>
    </location>
</feature>
<feature type="compositionally biased region" description="Polar residues" evidence="1">
    <location>
        <begin position="1293"/>
        <end position="1323"/>
    </location>
</feature>
<dbReference type="InterPro" id="IPR001496">
    <property type="entry name" value="SOCS_box"/>
</dbReference>
<proteinExistence type="predicted"/>
<gene>
    <name evidence="3" type="ORF">V1264_022459</name>
</gene>
<feature type="region of interest" description="Disordered" evidence="1">
    <location>
        <begin position="1161"/>
        <end position="1323"/>
    </location>
</feature>
<dbReference type="GO" id="GO:0035556">
    <property type="term" value="P:intracellular signal transduction"/>
    <property type="evidence" value="ECO:0007669"/>
    <property type="project" value="InterPro"/>
</dbReference>
<feature type="compositionally biased region" description="Low complexity" evidence="1">
    <location>
        <begin position="1187"/>
        <end position="1201"/>
    </location>
</feature>
<sequence length="1500" mass="161446">MWSYRLYRYPSPSSSSLVYGSGKAPEEIMSRDGQPSIASAVHRALETGTRLPPLDDTEEVRDALMTYIPKNQHPATRKSDFDNGNGGQGQGTEKHGKSIPVRKGGKYKGEETDNGQGIAPSVLMLEALSRRRMDAVRQLHEVCPELLASIPLFDRGDRLQASQSLPNGSPQAPTTPSHSRHSAATEASSASTSILYTSNHCPFHKSSRLLDLSAENRALLVFILEQHPDVNRRSIKQQQQQAQGREENGTAVRGRLDRPSSSPEQPRELAAENEHPGPEPRADEDVLGILSAMRESTNREEGRENTRTDQEGQISEEKDPVYALDPTSPITICILKNNPEVLQYLLFKHVWQHFLLDEIFKTPQTSQVPDLVRERVYTCPECAWFMPCVALMGCPYLVDLMLCGKFCVNSGLTRQSCRSATKPIKKAAHSDDVPSRKGGIKNDGNRRENDTEQKEAKTESPQEEMMSDTPNTSASSLVNLDTPLASHSRQSLGSIQSLEASPQRVDSGARGPDTASQLESGTQSPAGSSSKLNEGISFQEQQSLLESVQECNKDPQTSSSNVPKPSNNLSHRSDSQDSERGSDLTVSEPLEQSQDSAEFSNEFIPGVSASSEQQQTSGSPPTSKTPTFTREPSTAGKPSNPDSATTSTDGLGGSRYRPQSGPVQATLPPDPNSLVSISLPIMDRWISRCMHVKAAPLHLACWRCDPASIRVLLRHGAAVTLLAEELESPDQEQGSEANVLDSEGSRPASTPSSETSLEMTLNFVSVTVNSSNFDISASNSSLEDMLKRTKKLGGTEEERGVLSALALLALGIRSPPDFSLSIGKSLGLVLPTLPELWGGQVDRSCPQARHLLMEALQLLVEAGCNVNQASTVFGKTFRVMELFLQPSVDLYYAPLMPRGGRDSAVLRCMDLERVAELVLGACWELCARGARLGPSFSSSLEWNLSHMDWMFLQNEALQRRFLHLAIFLGLFPPLDPASMIGGRNILSYGRTTSTGFLVNQLPSASDQREAGPSTGGVDITQHHLPPYTLPPRPSCVPWAPSTTATSTPPLSSGSSALGSEDGFLVGSERLQLRSTEVVASYYSNTATQAPQAPFRSTASAGSSVGFDSRSDSRGSLADSVLDNVGSLSSWSCEGENGHGFAGQAGMVEDGMSSAGHVAETNSVRQDADSSLQKEEEQSQETTAVLPTSSTADRSSTSPSAAVDTLGIRHSTATTEATTSSCATTSSTKETTSDQDGEPATDTNSDKTTSQHDMSTTGLDETPTSESIGMTTPSTGQRVTFSGGIPHAAPCLDGTSTASNTQNAQMTASPSDPQYSESTSTSFHIPHTPSNSMATEPQIAQTSGATFGNQGASVSGVTPATMPSPATTTAPTGHPTSVAMMRAQMALWALEERQRRTLEKFVNDVLRLSVPQASLGLMLRFACIADLRMLDGITQHMLATSTATTETPLQRLSETVRRAQSRSLRHCCKLVILVASRWRNSSLDCLPLPDSLKRYLADPFC</sequence>
<feature type="region of interest" description="Disordered" evidence="1">
    <location>
        <begin position="160"/>
        <end position="188"/>
    </location>
</feature>
<feature type="compositionally biased region" description="Basic and acidic residues" evidence="1">
    <location>
        <begin position="571"/>
        <end position="582"/>
    </location>
</feature>
<evidence type="ECO:0000259" key="2">
    <source>
        <dbReference type="PROSITE" id="PS50225"/>
    </source>
</evidence>
<evidence type="ECO:0000313" key="3">
    <source>
        <dbReference type="EMBL" id="KAK7088551.1"/>
    </source>
</evidence>
<feature type="region of interest" description="Disordered" evidence="1">
    <location>
        <begin position="726"/>
        <end position="755"/>
    </location>
</feature>
<feature type="region of interest" description="Disordered" evidence="1">
    <location>
        <begin position="68"/>
        <end position="116"/>
    </location>
</feature>
<comment type="caution">
    <text evidence="3">The sequence shown here is derived from an EMBL/GenBank/DDBJ whole genome shotgun (WGS) entry which is preliminary data.</text>
</comment>
<feature type="compositionally biased region" description="Polar residues" evidence="1">
    <location>
        <begin position="160"/>
        <end position="176"/>
    </location>
</feature>
<dbReference type="InterPro" id="IPR036036">
    <property type="entry name" value="SOCS_box-like_dom_sf"/>
</dbReference>
<feature type="compositionally biased region" description="Basic and acidic residues" evidence="1">
    <location>
        <begin position="443"/>
        <end position="460"/>
    </location>
</feature>
<feature type="compositionally biased region" description="Basic and acidic residues" evidence="1">
    <location>
        <begin position="296"/>
        <end position="317"/>
    </location>
</feature>
<protein>
    <recommendedName>
        <fullName evidence="2">SOCS box domain-containing protein</fullName>
    </recommendedName>
</protein>
<reference evidence="3 4" key="1">
    <citation type="submission" date="2024-02" db="EMBL/GenBank/DDBJ databases">
        <title>Chromosome-scale genome assembly of the rough periwinkle Littorina saxatilis.</title>
        <authorList>
            <person name="De Jode A."/>
            <person name="Faria R."/>
            <person name="Formenti G."/>
            <person name="Sims Y."/>
            <person name="Smith T.P."/>
            <person name="Tracey A."/>
            <person name="Wood J.M.D."/>
            <person name="Zagrodzka Z.B."/>
            <person name="Johannesson K."/>
            <person name="Butlin R.K."/>
            <person name="Leder E.H."/>
        </authorList>
    </citation>
    <scope>NUCLEOTIDE SEQUENCE [LARGE SCALE GENOMIC DNA]</scope>
    <source>
        <strain evidence="3">Snail1</strain>
        <tissue evidence="3">Muscle</tissue>
    </source>
</reference>
<keyword evidence="4" id="KW-1185">Reference proteome</keyword>
<feature type="compositionally biased region" description="Low complexity" evidence="1">
    <location>
        <begin position="539"/>
        <end position="550"/>
    </location>
</feature>
<name>A0AAN9AKK1_9CAEN</name>
<feature type="region of interest" description="Disordered" evidence="1">
    <location>
        <begin position="232"/>
        <end position="317"/>
    </location>
</feature>
<dbReference type="Proteomes" id="UP001374579">
    <property type="component" value="Unassembled WGS sequence"/>
</dbReference>
<feature type="compositionally biased region" description="Polar residues" evidence="1">
    <location>
        <begin position="468"/>
        <end position="500"/>
    </location>
</feature>
<evidence type="ECO:0000313" key="4">
    <source>
        <dbReference type="Proteomes" id="UP001374579"/>
    </source>
</evidence>
<feature type="region of interest" description="Disordered" evidence="1">
    <location>
        <begin position="1089"/>
        <end position="1116"/>
    </location>
</feature>
<feature type="region of interest" description="Disordered" evidence="1">
    <location>
        <begin position="419"/>
        <end position="673"/>
    </location>
</feature>
<feature type="compositionally biased region" description="Polar residues" evidence="1">
    <location>
        <begin position="514"/>
        <end position="538"/>
    </location>
</feature>
<dbReference type="SUPFAM" id="SSF158235">
    <property type="entry name" value="SOCS box-like"/>
    <property type="match status" value="1"/>
</dbReference>
<feature type="domain" description="SOCS box" evidence="2">
    <location>
        <begin position="1450"/>
        <end position="1495"/>
    </location>
</feature>
<feature type="compositionally biased region" description="Low complexity" evidence="1">
    <location>
        <begin position="1039"/>
        <end position="1056"/>
    </location>
</feature>
<accession>A0AAN9AKK1</accession>
<dbReference type="EMBL" id="JBAMIC010004070">
    <property type="protein sequence ID" value="KAK7088551.1"/>
    <property type="molecule type" value="Genomic_DNA"/>
</dbReference>
<feature type="compositionally biased region" description="Polar residues" evidence="1">
    <location>
        <begin position="590"/>
        <end position="599"/>
    </location>
</feature>
<feature type="compositionally biased region" description="Basic and acidic residues" evidence="1">
    <location>
        <begin position="244"/>
        <end position="258"/>
    </location>
</feature>
<feature type="region of interest" description="Disordered" evidence="1">
    <location>
        <begin position="1003"/>
        <end position="1056"/>
    </location>
</feature>
<feature type="compositionally biased region" description="Low complexity" evidence="1">
    <location>
        <begin position="1357"/>
        <end position="1374"/>
    </location>
</feature>
<feature type="compositionally biased region" description="Polar residues" evidence="1">
    <location>
        <begin position="1343"/>
        <end position="1355"/>
    </location>
</feature>
<feature type="compositionally biased region" description="Polar residues" evidence="1">
    <location>
        <begin position="1089"/>
        <end position="1102"/>
    </location>
</feature>
<evidence type="ECO:0000256" key="1">
    <source>
        <dbReference type="SAM" id="MobiDB-lite"/>
    </source>
</evidence>
<feature type="compositionally biased region" description="Low complexity" evidence="1">
    <location>
        <begin position="610"/>
        <end position="629"/>
    </location>
</feature>
<feature type="compositionally biased region" description="Polar residues" evidence="1">
    <location>
        <begin position="630"/>
        <end position="649"/>
    </location>
</feature>
<feature type="compositionally biased region" description="Polar residues" evidence="1">
    <location>
        <begin position="554"/>
        <end position="570"/>
    </location>
</feature>
<feature type="compositionally biased region" description="Basic and acidic residues" evidence="1">
    <location>
        <begin position="265"/>
        <end position="284"/>
    </location>
</feature>
<feature type="compositionally biased region" description="Low complexity" evidence="1">
    <location>
        <begin position="1210"/>
        <end position="1229"/>
    </location>
</feature>
<feature type="compositionally biased region" description="Basic and acidic residues" evidence="1">
    <location>
        <begin position="1165"/>
        <end position="1176"/>
    </location>
</feature>
<feature type="region of interest" description="Disordered" evidence="1">
    <location>
        <begin position="1343"/>
        <end position="1374"/>
    </location>
</feature>
<dbReference type="Gene3D" id="1.10.750.20">
    <property type="entry name" value="SOCS box"/>
    <property type="match status" value="1"/>
</dbReference>
<dbReference type="PROSITE" id="PS50225">
    <property type="entry name" value="SOCS"/>
    <property type="match status" value="1"/>
</dbReference>